<comment type="cofactor">
    <cofactor evidence="4">
        <name>FAD</name>
        <dbReference type="ChEBI" id="CHEBI:57692"/>
    </cofactor>
</comment>
<comment type="similarity">
    <text evidence="4">Belongs to the FMO family.</text>
</comment>
<evidence type="ECO:0000256" key="2">
    <source>
        <dbReference type="ARBA" id="ARBA00022827"/>
    </source>
</evidence>
<organism evidence="5 6">
    <name type="scientific">Aplysia californica</name>
    <name type="common">California sea hare</name>
    <dbReference type="NCBI Taxonomy" id="6500"/>
    <lineage>
        <taxon>Eukaryota</taxon>
        <taxon>Metazoa</taxon>
        <taxon>Spiralia</taxon>
        <taxon>Lophotrochozoa</taxon>
        <taxon>Mollusca</taxon>
        <taxon>Gastropoda</taxon>
        <taxon>Heterobranchia</taxon>
        <taxon>Euthyneura</taxon>
        <taxon>Tectipleura</taxon>
        <taxon>Aplysiida</taxon>
        <taxon>Aplysioidea</taxon>
        <taxon>Aplysiidae</taxon>
        <taxon>Aplysia</taxon>
    </lineage>
</organism>
<keyword evidence="4" id="KW-0503">Monooxygenase</keyword>
<gene>
    <name evidence="6" type="primary">LOC101861251</name>
</gene>
<keyword evidence="2 4" id="KW-0274">FAD</keyword>
<evidence type="ECO:0000256" key="4">
    <source>
        <dbReference type="RuleBase" id="RU361177"/>
    </source>
</evidence>
<evidence type="ECO:0000256" key="1">
    <source>
        <dbReference type="ARBA" id="ARBA00022630"/>
    </source>
</evidence>
<dbReference type="Proteomes" id="UP000694888">
    <property type="component" value="Unplaced"/>
</dbReference>
<dbReference type="Pfam" id="PF00743">
    <property type="entry name" value="FMO-like"/>
    <property type="match status" value="1"/>
</dbReference>
<dbReference type="RefSeq" id="XP_005089997.2">
    <property type="nucleotide sequence ID" value="XM_005089940.3"/>
</dbReference>
<protein>
    <recommendedName>
        <fullName evidence="4">Flavin-containing monooxygenase</fullName>
        <ecNumber evidence="4">1.-.-.-</ecNumber>
    </recommendedName>
</protein>
<name>A0ABM0JBQ5_APLCA</name>
<evidence type="ECO:0000256" key="3">
    <source>
        <dbReference type="ARBA" id="ARBA00023002"/>
    </source>
</evidence>
<keyword evidence="1 4" id="KW-0285">Flavoprotein</keyword>
<dbReference type="EC" id="1.-.-.-" evidence="4"/>
<keyword evidence="3 4" id="KW-0560">Oxidoreductase</keyword>
<sequence>MFEKLSRTQMLSYKAEVVYNDLAMKESDLFLNHAGTGVRSDKLPSMSPIGVANNFQLDVICGKIQIYGHLNRLSGSTAFFSDGSFVEDIDAIVYCSGFKPDLSIVEEEGIIHGNIICNHSAQH</sequence>
<accession>A0ABM0JBQ5</accession>
<dbReference type="InterPro" id="IPR036188">
    <property type="entry name" value="FAD/NAD-bd_sf"/>
</dbReference>
<keyword evidence="5" id="KW-1185">Reference proteome</keyword>
<evidence type="ECO:0000313" key="6">
    <source>
        <dbReference type="RefSeq" id="XP_005089997.2"/>
    </source>
</evidence>
<dbReference type="GeneID" id="101861251"/>
<dbReference type="Gene3D" id="3.50.50.60">
    <property type="entry name" value="FAD/NAD(P)-binding domain"/>
    <property type="match status" value="1"/>
</dbReference>
<reference evidence="6" key="1">
    <citation type="submission" date="2025-08" db="UniProtKB">
        <authorList>
            <consortium name="RefSeq"/>
        </authorList>
    </citation>
    <scope>IDENTIFICATION</scope>
</reference>
<proteinExistence type="inferred from homology"/>
<dbReference type="InterPro" id="IPR020946">
    <property type="entry name" value="Flavin_mOase-like"/>
</dbReference>
<evidence type="ECO:0000313" key="5">
    <source>
        <dbReference type="Proteomes" id="UP000694888"/>
    </source>
</evidence>